<feature type="transmembrane region" description="Helical" evidence="1">
    <location>
        <begin position="59"/>
        <end position="84"/>
    </location>
</feature>
<evidence type="ECO:0000313" key="3">
    <source>
        <dbReference type="Proteomes" id="UP001642360"/>
    </source>
</evidence>
<gene>
    <name evidence="2" type="ORF">ILEXP_LOCUS53575</name>
</gene>
<keyword evidence="3" id="KW-1185">Reference proteome</keyword>
<accession>A0ABC8UQR8</accession>
<dbReference type="AlphaFoldDB" id="A0ABC8UQR8"/>
<comment type="caution">
    <text evidence="2">The sequence shown here is derived from an EMBL/GenBank/DDBJ whole genome shotgun (WGS) entry which is preliminary data.</text>
</comment>
<evidence type="ECO:0000256" key="1">
    <source>
        <dbReference type="SAM" id="Phobius"/>
    </source>
</evidence>
<sequence>MITDQCPGMLLLNTPLSLDCAYQQKLGKNQLTELVTINCAFVEVASLGLKPTIASRRGLLTGTALLLLGIYQTVMLSGWCYSAATAA</sequence>
<keyword evidence="1" id="KW-0812">Transmembrane</keyword>
<reference evidence="2 3" key="1">
    <citation type="submission" date="2024-02" db="EMBL/GenBank/DDBJ databases">
        <authorList>
            <person name="Vignale AGUSTIN F."/>
            <person name="Sosa J E."/>
            <person name="Modenutti C."/>
        </authorList>
    </citation>
    <scope>NUCLEOTIDE SEQUENCE [LARGE SCALE GENOMIC DNA]</scope>
</reference>
<evidence type="ECO:0000313" key="2">
    <source>
        <dbReference type="EMBL" id="CAK9183312.1"/>
    </source>
</evidence>
<organism evidence="2 3">
    <name type="scientific">Ilex paraguariensis</name>
    <name type="common">yerba mate</name>
    <dbReference type="NCBI Taxonomy" id="185542"/>
    <lineage>
        <taxon>Eukaryota</taxon>
        <taxon>Viridiplantae</taxon>
        <taxon>Streptophyta</taxon>
        <taxon>Embryophyta</taxon>
        <taxon>Tracheophyta</taxon>
        <taxon>Spermatophyta</taxon>
        <taxon>Magnoliopsida</taxon>
        <taxon>eudicotyledons</taxon>
        <taxon>Gunneridae</taxon>
        <taxon>Pentapetalae</taxon>
        <taxon>asterids</taxon>
        <taxon>campanulids</taxon>
        <taxon>Aquifoliales</taxon>
        <taxon>Aquifoliaceae</taxon>
        <taxon>Ilex</taxon>
    </lineage>
</organism>
<proteinExistence type="predicted"/>
<keyword evidence="1" id="KW-0472">Membrane</keyword>
<keyword evidence="1" id="KW-1133">Transmembrane helix</keyword>
<dbReference type="Proteomes" id="UP001642360">
    <property type="component" value="Unassembled WGS sequence"/>
</dbReference>
<name>A0ABC8UQR8_9AQUA</name>
<dbReference type="EMBL" id="CAUOFW020008613">
    <property type="protein sequence ID" value="CAK9183312.1"/>
    <property type="molecule type" value="Genomic_DNA"/>
</dbReference>
<protein>
    <submittedName>
        <fullName evidence="2">Uncharacterized protein</fullName>
    </submittedName>
</protein>